<reference evidence="2" key="1">
    <citation type="submission" date="2019-10" db="EMBL/GenBank/DDBJ databases">
        <authorList>
            <consortium name="GenomeTrakr network: Whole genome sequencing for foodborne pathogen traceback"/>
        </authorList>
    </citation>
    <scope>NUCLEOTIDE SEQUENCE</scope>
    <source>
        <strain evidence="2">CDPHFDLB-FM19-02204-A</strain>
    </source>
</reference>
<organism evidence="2">
    <name type="scientific">Listeria monocytogenes</name>
    <dbReference type="NCBI Taxonomy" id="1639"/>
    <lineage>
        <taxon>Bacteria</taxon>
        <taxon>Bacillati</taxon>
        <taxon>Bacillota</taxon>
        <taxon>Bacilli</taxon>
        <taxon>Bacillales</taxon>
        <taxon>Listeriaceae</taxon>
        <taxon>Listeria</taxon>
    </lineage>
</organism>
<sequence>MSRKEKNSCNPSTKHMDKRKASTRQLIGTKTITDYSLQTYGQGELVYFIIKPSNISVLSEASISARIYALMTVLKGIAEIEMLCLNSRENFEDNKRFLRERMEQEQNPVVRKLLEKDLIFLDQIQVQMATAREFLILIRLKNEKEKEVFPYLSRIEKSLKEQGFTVKRAEHEDIKRILAVYFEQNVTTERFEDFDGERWVILND</sequence>
<evidence type="ECO:0000256" key="1">
    <source>
        <dbReference type="SAM" id="MobiDB-lite"/>
    </source>
</evidence>
<feature type="region of interest" description="Disordered" evidence="1">
    <location>
        <begin position="1"/>
        <end position="22"/>
    </location>
</feature>
<proteinExistence type="predicted"/>
<dbReference type="EMBL" id="AALOQI010000008">
    <property type="protein sequence ID" value="EDB7791802.1"/>
    <property type="molecule type" value="Genomic_DNA"/>
</dbReference>
<comment type="caution">
    <text evidence="2">The sequence shown here is derived from an EMBL/GenBank/DDBJ whole genome shotgun (WGS) entry which is preliminary data.</text>
</comment>
<evidence type="ECO:0000313" key="2">
    <source>
        <dbReference type="EMBL" id="EDB7791802.1"/>
    </source>
</evidence>
<protein>
    <submittedName>
        <fullName evidence="2">Uncharacterized protein</fullName>
    </submittedName>
</protein>
<gene>
    <name evidence="2" type="ORF">F9653_13730</name>
</gene>
<dbReference type="AlphaFoldDB" id="A0A5M2PL30"/>
<name>A0A5M2PL30_LISMN</name>
<accession>A0A5M2PL30</accession>